<organism evidence="8 9">
    <name type="scientific">Schizothecium vesticola</name>
    <dbReference type="NCBI Taxonomy" id="314040"/>
    <lineage>
        <taxon>Eukaryota</taxon>
        <taxon>Fungi</taxon>
        <taxon>Dikarya</taxon>
        <taxon>Ascomycota</taxon>
        <taxon>Pezizomycotina</taxon>
        <taxon>Sordariomycetes</taxon>
        <taxon>Sordariomycetidae</taxon>
        <taxon>Sordariales</taxon>
        <taxon>Schizotheciaceae</taxon>
        <taxon>Schizothecium</taxon>
    </lineage>
</organism>
<keyword evidence="4" id="KW-0804">Transcription</keyword>
<evidence type="ECO:0000313" key="8">
    <source>
        <dbReference type="EMBL" id="KAK0745548.1"/>
    </source>
</evidence>
<dbReference type="GO" id="GO:0000981">
    <property type="term" value="F:DNA-binding transcription factor activity, RNA polymerase II-specific"/>
    <property type="evidence" value="ECO:0007669"/>
    <property type="project" value="InterPro"/>
</dbReference>
<dbReference type="SUPFAM" id="SSF57701">
    <property type="entry name" value="Zn2/Cys6 DNA-binding domain"/>
    <property type="match status" value="1"/>
</dbReference>
<comment type="caution">
    <text evidence="8">The sequence shown here is derived from an EMBL/GenBank/DDBJ whole genome shotgun (WGS) entry which is preliminary data.</text>
</comment>
<evidence type="ECO:0000256" key="1">
    <source>
        <dbReference type="ARBA" id="ARBA00004123"/>
    </source>
</evidence>
<feature type="compositionally biased region" description="Polar residues" evidence="6">
    <location>
        <begin position="86"/>
        <end position="95"/>
    </location>
</feature>
<reference evidence="8" key="1">
    <citation type="submission" date="2023-06" db="EMBL/GenBank/DDBJ databases">
        <title>Genome-scale phylogeny and comparative genomics of the fungal order Sordariales.</title>
        <authorList>
            <consortium name="Lawrence Berkeley National Laboratory"/>
            <person name="Hensen N."/>
            <person name="Bonometti L."/>
            <person name="Westerberg I."/>
            <person name="Brannstrom I.O."/>
            <person name="Guillou S."/>
            <person name="Cros-Aarteil S."/>
            <person name="Calhoun S."/>
            <person name="Haridas S."/>
            <person name="Kuo A."/>
            <person name="Mondo S."/>
            <person name="Pangilinan J."/>
            <person name="Riley R."/>
            <person name="LaButti K."/>
            <person name="Andreopoulos B."/>
            <person name="Lipzen A."/>
            <person name="Chen C."/>
            <person name="Yanf M."/>
            <person name="Daum C."/>
            <person name="Ng V."/>
            <person name="Clum A."/>
            <person name="Steindorff A."/>
            <person name="Ohm R."/>
            <person name="Martin F."/>
            <person name="Silar P."/>
            <person name="Natvig D."/>
            <person name="Lalanne C."/>
            <person name="Gautier V."/>
            <person name="Ament-velasquez S.L."/>
            <person name="Kruys A."/>
            <person name="Hutchinson M.I."/>
            <person name="Powell A.J."/>
            <person name="Barry K."/>
            <person name="Miller A.N."/>
            <person name="Grigoriev I.V."/>
            <person name="Debuchy R."/>
            <person name="Gladieux P."/>
            <person name="Thoren M.H."/>
            <person name="Johannesson H."/>
        </authorList>
    </citation>
    <scope>NUCLEOTIDE SEQUENCE</scope>
    <source>
        <strain evidence="8">SMH3187-1</strain>
    </source>
</reference>
<keyword evidence="5" id="KW-0539">Nucleus</keyword>
<feature type="region of interest" description="Disordered" evidence="6">
    <location>
        <begin position="43"/>
        <end position="95"/>
    </location>
</feature>
<dbReference type="GO" id="GO:0008270">
    <property type="term" value="F:zinc ion binding"/>
    <property type="evidence" value="ECO:0007669"/>
    <property type="project" value="InterPro"/>
</dbReference>
<dbReference type="PROSITE" id="PS00463">
    <property type="entry name" value="ZN2_CY6_FUNGAL_1"/>
    <property type="match status" value="1"/>
</dbReference>
<evidence type="ECO:0000256" key="4">
    <source>
        <dbReference type="ARBA" id="ARBA00023163"/>
    </source>
</evidence>
<keyword evidence="2" id="KW-0805">Transcription regulation</keyword>
<dbReference type="InterPro" id="IPR036864">
    <property type="entry name" value="Zn2-C6_fun-type_DNA-bd_sf"/>
</dbReference>
<dbReference type="AlphaFoldDB" id="A0AA40EU13"/>
<dbReference type="InterPro" id="IPR051089">
    <property type="entry name" value="prtT"/>
</dbReference>
<evidence type="ECO:0000256" key="6">
    <source>
        <dbReference type="SAM" id="MobiDB-lite"/>
    </source>
</evidence>
<keyword evidence="3" id="KW-0238">DNA-binding</keyword>
<evidence type="ECO:0000256" key="3">
    <source>
        <dbReference type="ARBA" id="ARBA00023125"/>
    </source>
</evidence>
<evidence type="ECO:0000256" key="2">
    <source>
        <dbReference type="ARBA" id="ARBA00023015"/>
    </source>
</evidence>
<dbReference type="InterPro" id="IPR001138">
    <property type="entry name" value="Zn2Cys6_DnaBD"/>
</dbReference>
<dbReference type="EMBL" id="JAUKUD010000004">
    <property type="protein sequence ID" value="KAK0745548.1"/>
    <property type="molecule type" value="Genomic_DNA"/>
</dbReference>
<protein>
    <recommendedName>
        <fullName evidence="7">Zn(2)-C6 fungal-type domain-containing protein</fullName>
    </recommendedName>
</protein>
<evidence type="ECO:0000256" key="5">
    <source>
        <dbReference type="ARBA" id="ARBA00023242"/>
    </source>
</evidence>
<evidence type="ECO:0000313" key="9">
    <source>
        <dbReference type="Proteomes" id="UP001172155"/>
    </source>
</evidence>
<name>A0AA40EU13_9PEZI</name>
<gene>
    <name evidence="8" type="ORF">B0T18DRAFT_367263</name>
</gene>
<accession>A0AA40EU13</accession>
<comment type="subcellular location">
    <subcellularLocation>
        <location evidence="1">Nucleus</location>
    </subcellularLocation>
</comment>
<dbReference type="GO" id="GO:0005634">
    <property type="term" value="C:nucleus"/>
    <property type="evidence" value="ECO:0007669"/>
    <property type="project" value="UniProtKB-SubCell"/>
</dbReference>
<dbReference type="PANTHER" id="PTHR31845">
    <property type="entry name" value="FINGER DOMAIN PROTEIN, PUTATIVE-RELATED"/>
    <property type="match status" value="1"/>
</dbReference>
<dbReference type="Proteomes" id="UP001172155">
    <property type="component" value="Unassembled WGS sequence"/>
</dbReference>
<keyword evidence="9" id="KW-1185">Reference proteome</keyword>
<dbReference type="PANTHER" id="PTHR31845:SF10">
    <property type="entry name" value="ZN(II)2CYS6 TRANSCRIPTION FACTOR (EUROFUNG)"/>
    <property type="match status" value="1"/>
</dbReference>
<feature type="domain" description="Zn(2)-C6 fungal-type" evidence="7">
    <location>
        <begin position="15"/>
        <end position="46"/>
    </location>
</feature>
<dbReference type="GO" id="GO:0000976">
    <property type="term" value="F:transcription cis-regulatory region binding"/>
    <property type="evidence" value="ECO:0007669"/>
    <property type="project" value="TreeGrafter"/>
</dbReference>
<proteinExistence type="predicted"/>
<evidence type="ECO:0000259" key="7">
    <source>
        <dbReference type="PROSITE" id="PS00463"/>
    </source>
</evidence>
<sequence>MAKPSTGRSARWGAACAPCAAAKARCVGRQSPRARCDRCASLDEECSDQVHQPRKKRQGNLNRRPVPASTDSQTPETPSREDINPGSRSSPTCSCATSSKGDDAFFMDSDETLLSIYTNQLVPQFPFIVIPDGTTPQQMQADRPALMKAIRVVASVRQLRSMRGQIGAIVQHFSHAIFTRFERSLDLLQGILVILGYYHYFCMSHAHFSNLLHLAFSLVGDMDLITDPVAQESGNQLPLMRTKECKARTNEEKRTLAGVWYIGSNAALVANLLGPVRYTAYLDQSLKELESAAEYETDQLVVQLVRIQHLTDKIFHFHARDQLIDELHEIPKAPTAVCLETFQMQLDTLRNTLSPNLQHDYVLSCHYNAAYLRLFEPPLATAHLNPFPSLDLSIPDVFARFTAALNAWFADWLALPVCIYFYMPQPVSTQLIHAAMLLARWSKIAGPGAFNLAGPSATAPPLKGDETPAFSGVRSCPDLSAPQPPATEACAPAVSAQTLNAFRARVVAEPDLRLDVFGILDAMAIRFEAAKKEMTIAQGRAWENDTWDLAAKHIRMKKSKIEKWCRIVAAASSGEGRTRVSDTADVLEGSGETVDMSADKQWESDLFDGIMMDMDLGVILDNYGGWDTDALGQMGLMGGLNIGSYYPE</sequence>